<name>A0A1K2IPP3_9FLAO</name>
<keyword evidence="7" id="KW-0732">Signal</keyword>
<gene>
    <name evidence="9" type="ORF">SAMN05428642_104109</name>
</gene>
<feature type="signal peptide" evidence="7">
    <location>
        <begin position="1"/>
        <end position="20"/>
    </location>
</feature>
<accession>A0A1K2IPP3</accession>
<dbReference type="PROSITE" id="PS51257">
    <property type="entry name" value="PROKAR_LIPOPROTEIN"/>
    <property type="match status" value="1"/>
</dbReference>
<dbReference type="GO" id="GO:0016020">
    <property type="term" value="C:membrane"/>
    <property type="evidence" value="ECO:0007669"/>
    <property type="project" value="TreeGrafter"/>
</dbReference>
<evidence type="ECO:0000313" key="9">
    <source>
        <dbReference type="EMBL" id="SFZ94351.1"/>
    </source>
</evidence>
<evidence type="ECO:0000256" key="3">
    <source>
        <dbReference type="ARBA" id="ARBA00022801"/>
    </source>
</evidence>
<evidence type="ECO:0000256" key="4">
    <source>
        <dbReference type="ARBA" id="ARBA00022833"/>
    </source>
</evidence>
<protein>
    <submittedName>
        <fullName evidence="9">Peptidase family M48</fullName>
    </submittedName>
</protein>
<keyword evidence="5 6" id="KW-0482">Metalloprotease</keyword>
<comment type="similarity">
    <text evidence="6">Belongs to the peptidase M48 family.</text>
</comment>
<keyword evidence="1 6" id="KW-0645">Protease</keyword>
<evidence type="ECO:0000256" key="6">
    <source>
        <dbReference type="RuleBase" id="RU003983"/>
    </source>
</evidence>
<proteinExistence type="inferred from homology"/>
<keyword evidence="10" id="KW-1185">Reference proteome</keyword>
<feature type="domain" description="Peptidase M48" evidence="8">
    <location>
        <begin position="90"/>
        <end position="255"/>
    </location>
</feature>
<dbReference type="GO" id="GO:0004222">
    <property type="term" value="F:metalloendopeptidase activity"/>
    <property type="evidence" value="ECO:0007669"/>
    <property type="project" value="InterPro"/>
</dbReference>
<keyword evidence="3 6" id="KW-0378">Hydrolase</keyword>
<dbReference type="EMBL" id="FPKV01000004">
    <property type="protein sequence ID" value="SFZ94351.1"/>
    <property type="molecule type" value="Genomic_DNA"/>
</dbReference>
<keyword evidence="2" id="KW-0479">Metal-binding</keyword>
<dbReference type="STRING" id="369401.SAMN05428642_104109"/>
<organism evidence="9 10">
    <name type="scientific">Flaviramulus basaltis</name>
    <dbReference type="NCBI Taxonomy" id="369401"/>
    <lineage>
        <taxon>Bacteria</taxon>
        <taxon>Pseudomonadati</taxon>
        <taxon>Bacteroidota</taxon>
        <taxon>Flavobacteriia</taxon>
        <taxon>Flavobacteriales</taxon>
        <taxon>Flavobacteriaceae</taxon>
        <taxon>Flaviramulus</taxon>
    </lineage>
</organism>
<dbReference type="CDD" id="cd07331">
    <property type="entry name" value="M48C_Oma1_like"/>
    <property type="match status" value="1"/>
</dbReference>
<feature type="chain" id="PRO_5012543690" evidence="7">
    <location>
        <begin position="21"/>
        <end position="277"/>
    </location>
</feature>
<sequence>MKLNKIILTFGIALLIISCATNPFTGKKTMAFVSNNQLFPSAFAQYNEVLTENKIIKGTANAEMITRVGQRIAVAAERYLNANGFEGYLKDYKWEYSLIESEQVNAWCMPGGKIAFYTGILPIADNETGIAAIMGHEVAHALANHGQQRMSAAYLQQGLAVAGNVALAKDQQAQGIFNQSFGVVSNVAGMLPFSRSHETEADKIGIYLMAIAGYNPEEASILWERMKANSGGQAQPEFLSTHPSNDSRIANLKALAPQAKIEAKKYGVTSFRPLGKY</sequence>
<keyword evidence="4 6" id="KW-0862">Zinc</keyword>
<evidence type="ECO:0000256" key="1">
    <source>
        <dbReference type="ARBA" id="ARBA00022670"/>
    </source>
</evidence>
<dbReference type="Gene3D" id="3.30.2010.10">
    <property type="entry name" value="Metalloproteases ('zincins'), catalytic domain"/>
    <property type="match status" value="1"/>
</dbReference>
<dbReference type="GO" id="GO:0051603">
    <property type="term" value="P:proteolysis involved in protein catabolic process"/>
    <property type="evidence" value="ECO:0007669"/>
    <property type="project" value="TreeGrafter"/>
</dbReference>
<evidence type="ECO:0000313" key="10">
    <source>
        <dbReference type="Proteomes" id="UP000182544"/>
    </source>
</evidence>
<dbReference type="PANTHER" id="PTHR22726:SF1">
    <property type="entry name" value="METALLOENDOPEPTIDASE OMA1, MITOCHONDRIAL"/>
    <property type="match status" value="1"/>
</dbReference>
<evidence type="ECO:0000256" key="7">
    <source>
        <dbReference type="SAM" id="SignalP"/>
    </source>
</evidence>
<dbReference type="InterPro" id="IPR051156">
    <property type="entry name" value="Mito/Outer_Membr_Metalloprot"/>
</dbReference>
<reference evidence="9 10" key="1">
    <citation type="submission" date="2016-10" db="EMBL/GenBank/DDBJ databases">
        <authorList>
            <person name="de Groot N.N."/>
        </authorList>
    </citation>
    <scope>NUCLEOTIDE SEQUENCE [LARGE SCALE GENOMIC DNA]</scope>
    <source>
        <strain evidence="9 10">DSM 18180</strain>
    </source>
</reference>
<dbReference type="GO" id="GO:0046872">
    <property type="term" value="F:metal ion binding"/>
    <property type="evidence" value="ECO:0007669"/>
    <property type="project" value="UniProtKB-KW"/>
</dbReference>
<evidence type="ECO:0000259" key="8">
    <source>
        <dbReference type="Pfam" id="PF01435"/>
    </source>
</evidence>
<dbReference type="Pfam" id="PF01435">
    <property type="entry name" value="Peptidase_M48"/>
    <property type="match status" value="1"/>
</dbReference>
<evidence type="ECO:0000256" key="5">
    <source>
        <dbReference type="ARBA" id="ARBA00023049"/>
    </source>
</evidence>
<dbReference type="Proteomes" id="UP000182544">
    <property type="component" value="Unassembled WGS sequence"/>
</dbReference>
<dbReference type="AlphaFoldDB" id="A0A1K2IPP3"/>
<dbReference type="RefSeq" id="WP_171946645.1">
    <property type="nucleotide sequence ID" value="NZ_FPKV01000004.1"/>
</dbReference>
<comment type="cofactor">
    <cofactor evidence="6">
        <name>Zn(2+)</name>
        <dbReference type="ChEBI" id="CHEBI:29105"/>
    </cofactor>
    <text evidence="6">Binds 1 zinc ion per subunit.</text>
</comment>
<dbReference type="InterPro" id="IPR001915">
    <property type="entry name" value="Peptidase_M48"/>
</dbReference>
<dbReference type="PANTHER" id="PTHR22726">
    <property type="entry name" value="METALLOENDOPEPTIDASE OMA1"/>
    <property type="match status" value="1"/>
</dbReference>
<evidence type="ECO:0000256" key="2">
    <source>
        <dbReference type="ARBA" id="ARBA00022723"/>
    </source>
</evidence>